<proteinExistence type="predicted"/>
<gene>
    <name evidence="2" type="ORF">BYL167_LOCUS5728</name>
    <name evidence="1" type="ORF">CJN711_LOCUS24530</name>
</gene>
<evidence type="ECO:0000313" key="3">
    <source>
        <dbReference type="Proteomes" id="UP000663855"/>
    </source>
</evidence>
<evidence type="ECO:0000313" key="1">
    <source>
        <dbReference type="EMBL" id="CAF1450248.1"/>
    </source>
</evidence>
<sequence>MTIRNDAFMQFDSGPGDHRLVIFSSLEQLKILEETEKILIDGTFKDLGLKTNYDNDLKCAYDANKIAALAYLQSGDVNQGFDDLYRSLTFILEPALDYFEDTYIERRRLNGRAAPRYPVNLWNMHQRTFNDLMRTNNQAAS</sequence>
<reference evidence="1" key="1">
    <citation type="submission" date="2021-02" db="EMBL/GenBank/DDBJ databases">
        <authorList>
            <person name="Nowell W R."/>
        </authorList>
    </citation>
    <scope>NUCLEOTIDE SEQUENCE</scope>
</reference>
<comment type="caution">
    <text evidence="1">The sequence shown here is derived from an EMBL/GenBank/DDBJ whole genome shotgun (WGS) entry which is preliminary data.</text>
</comment>
<dbReference type="Proteomes" id="UP000663855">
    <property type="component" value="Unassembled WGS sequence"/>
</dbReference>
<dbReference type="Proteomes" id="UP000681967">
    <property type="component" value="Unassembled WGS sequence"/>
</dbReference>
<dbReference type="EMBL" id="CAJOBH010001331">
    <property type="protein sequence ID" value="CAF3848622.1"/>
    <property type="molecule type" value="Genomic_DNA"/>
</dbReference>
<protein>
    <submittedName>
        <fullName evidence="1">Uncharacterized protein</fullName>
    </submittedName>
</protein>
<organism evidence="1 3">
    <name type="scientific">Rotaria magnacalcarata</name>
    <dbReference type="NCBI Taxonomy" id="392030"/>
    <lineage>
        <taxon>Eukaryota</taxon>
        <taxon>Metazoa</taxon>
        <taxon>Spiralia</taxon>
        <taxon>Gnathifera</taxon>
        <taxon>Rotifera</taxon>
        <taxon>Eurotatoria</taxon>
        <taxon>Bdelloidea</taxon>
        <taxon>Philodinida</taxon>
        <taxon>Philodinidae</taxon>
        <taxon>Rotaria</taxon>
    </lineage>
</organism>
<name>A0A815PIQ7_9BILA</name>
<dbReference type="AlphaFoldDB" id="A0A815PIQ7"/>
<evidence type="ECO:0000313" key="2">
    <source>
        <dbReference type="EMBL" id="CAF3848622.1"/>
    </source>
</evidence>
<accession>A0A815PIQ7</accession>
<dbReference type="EMBL" id="CAJNOV010011506">
    <property type="protein sequence ID" value="CAF1450248.1"/>
    <property type="molecule type" value="Genomic_DNA"/>
</dbReference>